<organism evidence="2 3">
    <name type="scientific">Nelumbo nucifera</name>
    <name type="common">Sacred lotus</name>
    <dbReference type="NCBI Taxonomy" id="4432"/>
    <lineage>
        <taxon>Eukaryota</taxon>
        <taxon>Viridiplantae</taxon>
        <taxon>Streptophyta</taxon>
        <taxon>Embryophyta</taxon>
        <taxon>Tracheophyta</taxon>
        <taxon>Spermatophyta</taxon>
        <taxon>Magnoliopsida</taxon>
        <taxon>Proteales</taxon>
        <taxon>Nelumbonaceae</taxon>
        <taxon>Nelumbo</taxon>
    </lineage>
</organism>
<sequence>MINELEEMLEQWNLFLNWSRVYALLCVLLNFSTIYFQPSLLNVEVGLL</sequence>
<evidence type="ECO:0000313" key="3">
    <source>
        <dbReference type="Proteomes" id="UP000607653"/>
    </source>
</evidence>
<reference evidence="2 3" key="1">
    <citation type="journal article" date="2020" name="Mol. Biol. Evol.">
        <title>Distinct Expression and Methylation Patterns for Genes with Different Fates following a Single Whole-Genome Duplication in Flowering Plants.</title>
        <authorList>
            <person name="Shi T."/>
            <person name="Rahmani R.S."/>
            <person name="Gugger P.F."/>
            <person name="Wang M."/>
            <person name="Li H."/>
            <person name="Zhang Y."/>
            <person name="Li Z."/>
            <person name="Wang Q."/>
            <person name="Van de Peer Y."/>
            <person name="Marchal K."/>
            <person name="Chen J."/>
        </authorList>
    </citation>
    <scope>NUCLEOTIDE SEQUENCE [LARGE SCALE GENOMIC DNA]</scope>
    <source>
        <tissue evidence="2">Leaf</tissue>
    </source>
</reference>
<comment type="caution">
    <text evidence="2">The sequence shown here is derived from an EMBL/GenBank/DDBJ whole genome shotgun (WGS) entry which is preliminary data.</text>
</comment>
<keyword evidence="1" id="KW-0812">Transmembrane</keyword>
<accession>A0A822XJY6</accession>
<keyword evidence="1" id="KW-1133">Transmembrane helix</keyword>
<feature type="transmembrane region" description="Helical" evidence="1">
    <location>
        <begin position="21"/>
        <end position="38"/>
    </location>
</feature>
<dbReference type="EMBL" id="DUZY01000001">
    <property type="protein sequence ID" value="DAD19389.1"/>
    <property type="molecule type" value="Genomic_DNA"/>
</dbReference>
<keyword evidence="3" id="KW-1185">Reference proteome</keyword>
<name>A0A822XJY6_NELNU</name>
<evidence type="ECO:0000256" key="1">
    <source>
        <dbReference type="SAM" id="Phobius"/>
    </source>
</evidence>
<protein>
    <submittedName>
        <fullName evidence="2">Uncharacterized protein</fullName>
    </submittedName>
</protein>
<dbReference type="AlphaFoldDB" id="A0A822XJY6"/>
<dbReference type="Proteomes" id="UP000607653">
    <property type="component" value="Unassembled WGS sequence"/>
</dbReference>
<gene>
    <name evidence="2" type="ORF">HUJ06_020852</name>
</gene>
<evidence type="ECO:0000313" key="2">
    <source>
        <dbReference type="EMBL" id="DAD19389.1"/>
    </source>
</evidence>
<proteinExistence type="predicted"/>
<keyword evidence="1" id="KW-0472">Membrane</keyword>